<dbReference type="EMBL" id="JAENII010000008">
    <property type="protein sequence ID" value="MBK1827635.1"/>
    <property type="molecule type" value="Genomic_DNA"/>
</dbReference>
<evidence type="ECO:0000259" key="2">
    <source>
        <dbReference type="Pfam" id="PF21307"/>
    </source>
</evidence>
<keyword evidence="4" id="KW-0378">Hydrolase</keyword>
<protein>
    <submittedName>
        <fullName evidence="4">Glycoside hydrolase family 95 protein</fullName>
    </submittedName>
</protein>
<name>A0A934RBS0_9BACT</name>
<proteinExistence type="predicted"/>
<dbReference type="InterPro" id="IPR016518">
    <property type="entry name" value="Alpha-L-fucosidase"/>
</dbReference>
<dbReference type="PANTHER" id="PTHR31084:SF0">
    <property type="entry name" value="ALPHA-L-FUCOSIDASE 2"/>
    <property type="match status" value="1"/>
</dbReference>
<accession>A0A934RBS0</accession>
<feature type="domain" description="Alpha fucosidase A-like C-terminal" evidence="2">
    <location>
        <begin position="710"/>
        <end position="773"/>
    </location>
</feature>
<evidence type="ECO:0000259" key="1">
    <source>
        <dbReference type="Pfam" id="PF14498"/>
    </source>
</evidence>
<evidence type="ECO:0000259" key="3">
    <source>
        <dbReference type="Pfam" id="PF22124"/>
    </source>
</evidence>
<dbReference type="Pfam" id="PF21307">
    <property type="entry name" value="Glyco_hydro_95_C"/>
    <property type="match status" value="1"/>
</dbReference>
<dbReference type="InterPro" id="IPR027414">
    <property type="entry name" value="GH95_N_dom"/>
</dbReference>
<comment type="caution">
    <text evidence="4">The sequence shown here is derived from an EMBL/GenBank/DDBJ whole genome shotgun (WGS) entry which is preliminary data.</text>
</comment>
<dbReference type="Gene3D" id="1.50.10.10">
    <property type="match status" value="1"/>
</dbReference>
<dbReference type="AlphaFoldDB" id="A0A934RBS0"/>
<dbReference type="InterPro" id="IPR012341">
    <property type="entry name" value="6hp_glycosidase-like_sf"/>
</dbReference>
<reference evidence="4" key="1">
    <citation type="submission" date="2021-01" db="EMBL/GenBank/DDBJ databases">
        <title>Modified the classification status of verrucomicrobia.</title>
        <authorList>
            <person name="Feng X."/>
        </authorList>
    </citation>
    <scope>NUCLEOTIDE SEQUENCE</scope>
    <source>
        <strain evidence="4">KCTC 22201</strain>
    </source>
</reference>
<feature type="domain" description="Glycosyl hydrolase family 95 catalytic" evidence="3">
    <location>
        <begin position="301"/>
        <end position="708"/>
    </location>
</feature>
<gene>
    <name evidence="4" type="ORF">JIN81_11440</name>
</gene>
<dbReference type="FunFam" id="1.50.10.10:FF:000028">
    <property type="entry name" value="Alpha-L-fucosidase 2"/>
    <property type="match status" value="1"/>
</dbReference>
<dbReference type="InterPro" id="IPR008928">
    <property type="entry name" value="6-hairpin_glycosidase_sf"/>
</dbReference>
<sequence>MKSPIFLSLALLLSAAHGAKHDMDEKYNPPATAKFVDEASAPEEPLTLWYRMPAKKWETEALPVGNGRLAGMVFGGVNQERIQLNEETLWDGEYLDRHNPRALEALPKVQQLLFEGKNKEATKLAGKDMMGVPSRIKSYQTLGDLLLDFPDAESVSGYRRDLDITTGISRTSYSVDGVTYTREVFVSAPDQVMVVHLTADQPGKLDFTARFDRRDVTYTEGPGNRLIMRGKLGVEFEAQLLPRVKGGSISTKDGVLTVSKADEVTLLVNGATSYKHAEDLSGDETARCEAPLKKAWEKPTAQLRADHVKDHQSLFSRVELDLGTTDAVKLPTDERLRAIKKGARDPQFETLYFQYGRYLLIGSSRDGFLPANLQGKWCQNYKAPWNSDYHFNINFQMNYWPAQVANLSECHLPYFDYVESLVPYGQKTAKLHYGADGWTLHHLSDIFGKTTPADGVHGVWPMGAAWATRGFMEHYRFTGDREFLEKRAYPIMKEAAEFIFDFLIEAPEGSPVAGKLVTNPSHSPENSFIKADGTESLFTYASTMDLQIIHGLFSDLLETNQILGPGGNFDTEFRNKVEEIMARIAPMQISAKTGRLQEWIEDYKEVDPKHRHTSHLYGLHPGKQINANDTPEFYEAARKSLEARGDGGKGWSMAWKVNMWARFKNGERSYDLLTNLLSKMTLTNLFDTHPPFQIDGNFGGTAAIAEMLLQTHAGDIEVLPALPKAWPNGSVKGLRARGGFEVDIAWKDGKLSEATIKSLNGNPLKIRYGQTVVDKELAKGESLTWSGN</sequence>
<feature type="domain" description="Glycosyl hydrolase family 95 N-terminal" evidence="1">
    <location>
        <begin position="48"/>
        <end position="276"/>
    </location>
</feature>
<evidence type="ECO:0000313" key="4">
    <source>
        <dbReference type="EMBL" id="MBK1827635.1"/>
    </source>
</evidence>
<dbReference type="PIRSF" id="PIRSF007663">
    <property type="entry name" value="UCP007663"/>
    <property type="match status" value="1"/>
</dbReference>
<dbReference type="Pfam" id="PF22124">
    <property type="entry name" value="Glyco_hydro_95_cat"/>
    <property type="match status" value="1"/>
</dbReference>
<keyword evidence="5" id="KW-1185">Reference proteome</keyword>
<dbReference type="SUPFAM" id="SSF48208">
    <property type="entry name" value="Six-hairpin glycosidases"/>
    <property type="match status" value="1"/>
</dbReference>
<evidence type="ECO:0000313" key="5">
    <source>
        <dbReference type="Proteomes" id="UP000658278"/>
    </source>
</evidence>
<dbReference type="PANTHER" id="PTHR31084">
    <property type="entry name" value="ALPHA-L-FUCOSIDASE 2"/>
    <property type="match status" value="1"/>
</dbReference>
<dbReference type="RefSeq" id="WP_200279361.1">
    <property type="nucleotide sequence ID" value="NZ_JAENII010000008.1"/>
</dbReference>
<organism evidence="4 5">
    <name type="scientific">Haloferula rosea</name>
    <dbReference type="NCBI Taxonomy" id="490093"/>
    <lineage>
        <taxon>Bacteria</taxon>
        <taxon>Pseudomonadati</taxon>
        <taxon>Verrucomicrobiota</taxon>
        <taxon>Verrucomicrobiia</taxon>
        <taxon>Verrucomicrobiales</taxon>
        <taxon>Verrucomicrobiaceae</taxon>
        <taxon>Haloferula</taxon>
    </lineage>
</organism>
<dbReference type="GO" id="GO:0005975">
    <property type="term" value="P:carbohydrate metabolic process"/>
    <property type="evidence" value="ECO:0007669"/>
    <property type="project" value="InterPro"/>
</dbReference>
<dbReference type="Gene3D" id="2.70.98.50">
    <property type="entry name" value="putative glycoside hydrolase family protein from bacillus halodurans"/>
    <property type="match status" value="1"/>
</dbReference>
<dbReference type="GO" id="GO:0004560">
    <property type="term" value="F:alpha-L-fucosidase activity"/>
    <property type="evidence" value="ECO:0007669"/>
    <property type="project" value="InterPro"/>
</dbReference>
<dbReference type="InterPro" id="IPR049053">
    <property type="entry name" value="AFCA-like_C"/>
</dbReference>
<dbReference type="InterPro" id="IPR054363">
    <property type="entry name" value="GH95_cat"/>
</dbReference>
<dbReference type="Pfam" id="PF14498">
    <property type="entry name" value="Glyco_hyd_65N_2"/>
    <property type="match status" value="1"/>
</dbReference>
<dbReference type="Proteomes" id="UP000658278">
    <property type="component" value="Unassembled WGS sequence"/>
</dbReference>